<evidence type="ECO:0000256" key="17">
    <source>
        <dbReference type="ARBA" id="ARBA00049551"/>
    </source>
</evidence>
<dbReference type="GO" id="GO:0005743">
    <property type="term" value="C:mitochondrial inner membrane"/>
    <property type="evidence" value="ECO:0007669"/>
    <property type="project" value="UniProtKB-SubCell"/>
</dbReference>
<reference evidence="20" key="1">
    <citation type="journal article" date="2014" name="Ticks Tick Borne Dis.">
        <title>Molecular phylogeny of soft ticks (Ixodida: Argasidae) inferred from mitochondrial genome and nuclear rRNA sequences.</title>
        <authorList>
            <person name="Burger T.D."/>
            <person name="Shao R."/>
            <person name="Labruna M.B."/>
            <person name="Barker S.C."/>
        </authorList>
    </citation>
    <scope>NUCLEOTIDE SEQUENCE</scope>
</reference>
<dbReference type="PANTHER" id="PTHR46552:SF1">
    <property type="entry name" value="NADH-UBIQUINONE OXIDOREDUCTASE CHAIN 2"/>
    <property type="match status" value="1"/>
</dbReference>
<dbReference type="PANTHER" id="PTHR46552">
    <property type="entry name" value="NADH-UBIQUINONE OXIDOREDUCTASE CHAIN 2"/>
    <property type="match status" value="1"/>
</dbReference>
<comment type="subcellular location">
    <subcellularLocation>
        <location evidence="2 18">Mitochondrion inner membrane</location>
        <topology evidence="2 18">Multi-pass membrane protein</topology>
    </subcellularLocation>
</comment>
<dbReference type="InterPro" id="IPR050175">
    <property type="entry name" value="Complex_I_Subunit_2"/>
</dbReference>
<feature type="transmembrane region" description="Helical" evidence="18">
    <location>
        <begin position="298"/>
        <end position="318"/>
    </location>
</feature>
<dbReference type="EC" id="7.1.1.2" evidence="4 18"/>
<dbReference type="Pfam" id="PF00361">
    <property type="entry name" value="Proton_antipo_M"/>
    <property type="match status" value="1"/>
</dbReference>
<protein>
    <recommendedName>
        <fullName evidence="5 18">NADH-ubiquinone oxidoreductase chain 2</fullName>
        <ecNumber evidence="4 18">7.1.1.2</ecNumber>
    </recommendedName>
</protein>
<evidence type="ECO:0000256" key="13">
    <source>
        <dbReference type="ARBA" id="ARBA00023027"/>
    </source>
</evidence>
<evidence type="ECO:0000313" key="20">
    <source>
        <dbReference type="EMBL" id="AHF21712.1"/>
    </source>
</evidence>
<evidence type="ECO:0000256" key="6">
    <source>
        <dbReference type="ARBA" id="ARBA00022448"/>
    </source>
</evidence>
<evidence type="ECO:0000256" key="7">
    <source>
        <dbReference type="ARBA" id="ARBA00022660"/>
    </source>
</evidence>
<accession>W0FI39</accession>
<sequence length="319" mass="37192">MVIQISIFMWFLFMSIILAFSSSSMFFLWICLEINMMSFIPLMYSKNMMSINSIMVYFLIQSTASSFYIFSTMIFFMNMLSKHLLMTLIVIPMLIKLGAAPFHIWFPQISEGLPLNSLAILLTIQKILPLYIISIFMSNMILLSAVLSSIFGSLGGLNQFTLRKILAFSSISHLSWILSLLSIKSNLWIMYLVIYSSMIFMIINIMNLYQINYFNFSKKNNNDMNLFLIIMFLSLGGMPPMIGFVMKWMTLKMIFIQIPIISIPLVMSSLINLFFYIRLLYSSLLKNSILYKWSKSFFYKYLMMIIFQTTSIFLLISMI</sequence>
<feature type="transmembrane region" description="Helical" evidence="18">
    <location>
        <begin position="50"/>
        <end position="77"/>
    </location>
</feature>
<keyword evidence="8 18" id="KW-0812">Transmembrane</keyword>
<keyword evidence="13 18" id="KW-0520">NAD</keyword>
<proteinExistence type="inferred from homology"/>
<evidence type="ECO:0000256" key="12">
    <source>
        <dbReference type="ARBA" id="ARBA00022989"/>
    </source>
</evidence>
<keyword evidence="16 18" id="KW-0472">Membrane</keyword>
<dbReference type="AlphaFoldDB" id="W0FI39"/>
<dbReference type="PRINTS" id="PR01436">
    <property type="entry name" value="NADHDHGNASE2"/>
</dbReference>
<evidence type="ECO:0000259" key="19">
    <source>
        <dbReference type="Pfam" id="PF00361"/>
    </source>
</evidence>
<keyword evidence="10 18" id="KW-1278">Translocase</keyword>
<comment type="function">
    <text evidence="18">Core subunit of the mitochondrial membrane respiratory chain NADH dehydrogenase (Complex I) which catalyzes electron transfer from NADH through the respiratory chain, using ubiquinone as an electron acceptor. Essential for the catalytic activity and assembly of complex I.</text>
</comment>
<dbReference type="EMBL" id="KC769597">
    <property type="protein sequence ID" value="AHF21712.1"/>
    <property type="molecule type" value="Genomic_DNA"/>
</dbReference>
<comment type="catalytic activity">
    <reaction evidence="17 18">
        <text>a ubiquinone + NADH + 5 H(+)(in) = a ubiquinol + NAD(+) + 4 H(+)(out)</text>
        <dbReference type="Rhea" id="RHEA:29091"/>
        <dbReference type="Rhea" id="RHEA-COMP:9565"/>
        <dbReference type="Rhea" id="RHEA-COMP:9566"/>
        <dbReference type="ChEBI" id="CHEBI:15378"/>
        <dbReference type="ChEBI" id="CHEBI:16389"/>
        <dbReference type="ChEBI" id="CHEBI:17976"/>
        <dbReference type="ChEBI" id="CHEBI:57540"/>
        <dbReference type="ChEBI" id="CHEBI:57945"/>
        <dbReference type="EC" id="7.1.1.2"/>
    </reaction>
</comment>
<feature type="domain" description="NADH:quinone oxidoreductase/Mrp antiporter transmembrane" evidence="19">
    <location>
        <begin position="22"/>
        <end position="270"/>
    </location>
</feature>
<evidence type="ECO:0000256" key="3">
    <source>
        <dbReference type="ARBA" id="ARBA00007012"/>
    </source>
</evidence>
<evidence type="ECO:0000256" key="5">
    <source>
        <dbReference type="ARBA" id="ARBA00021008"/>
    </source>
</evidence>
<geneLocation type="mitochondrion" evidence="20"/>
<feature type="transmembrane region" description="Helical" evidence="18">
    <location>
        <begin position="254"/>
        <end position="277"/>
    </location>
</feature>
<dbReference type="InterPro" id="IPR003917">
    <property type="entry name" value="NADH_UbQ_OxRdtase_chain2"/>
</dbReference>
<comment type="similarity">
    <text evidence="3 18">Belongs to the complex I subunit 2 family.</text>
</comment>
<keyword evidence="14 18" id="KW-0830">Ubiquinone</keyword>
<name>W0FI39_9ACAR</name>
<evidence type="ECO:0000256" key="16">
    <source>
        <dbReference type="ARBA" id="ARBA00023136"/>
    </source>
</evidence>
<organism evidence="20">
    <name type="scientific">Alectorobius fonsecai</name>
    <dbReference type="NCBI Taxonomy" id="656181"/>
    <lineage>
        <taxon>Eukaryota</taxon>
        <taxon>Metazoa</taxon>
        <taxon>Ecdysozoa</taxon>
        <taxon>Arthropoda</taxon>
        <taxon>Chelicerata</taxon>
        <taxon>Arachnida</taxon>
        <taxon>Acari</taxon>
        <taxon>Parasitiformes</taxon>
        <taxon>Ixodida</taxon>
        <taxon>Ixodoidea</taxon>
        <taxon>Argasidae</taxon>
        <taxon>Ornithodorinae</taxon>
        <taxon>Alectorobius</taxon>
    </lineage>
</organism>
<evidence type="ECO:0000256" key="18">
    <source>
        <dbReference type="RuleBase" id="RU003403"/>
    </source>
</evidence>
<dbReference type="InterPro" id="IPR001750">
    <property type="entry name" value="ND/Mrp_TM"/>
</dbReference>
<dbReference type="GO" id="GO:0008137">
    <property type="term" value="F:NADH dehydrogenase (ubiquinone) activity"/>
    <property type="evidence" value="ECO:0007669"/>
    <property type="project" value="UniProtKB-EC"/>
</dbReference>
<evidence type="ECO:0000256" key="11">
    <source>
        <dbReference type="ARBA" id="ARBA00022982"/>
    </source>
</evidence>
<keyword evidence="7 18" id="KW-0679">Respiratory chain</keyword>
<feature type="transmembrane region" description="Helical" evidence="18">
    <location>
        <begin position="165"/>
        <end position="183"/>
    </location>
</feature>
<evidence type="ECO:0000256" key="9">
    <source>
        <dbReference type="ARBA" id="ARBA00022792"/>
    </source>
</evidence>
<evidence type="ECO:0000256" key="2">
    <source>
        <dbReference type="ARBA" id="ARBA00004448"/>
    </source>
</evidence>
<feature type="transmembrane region" description="Helical" evidence="18">
    <location>
        <begin position="127"/>
        <end position="153"/>
    </location>
</feature>
<dbReference type="GO" id="GO:0006120">
    <property type="term" value="P:mitochondrial electron transport, NADH to ubiquinone"/>
    <property type="evidence" value="ECO:0007669"/>
    <property type="project" value="InterPro"/>
</dbReference>
<feature type="transmembrane region" description="Helical" evidence="18">
    <location>
        <begin position="7"/>
        <end position="30"/>
    </location>
</feature>
<evidence type="ECO:0000256" key="14">
    <source>
        <dbReference type="ARBA" id="ARBA00023075"/>
    </source>
</evidence>
<evidence type="ECO:0000256" key="15">
    <source>
        <dbReference type="ARBA" id="ARBA00023128"/>
    </source>
</evidence>
<evidence type="ECO:0000256" key="8">
    <source>
        <dbReference type="ARBA" id="ARBA00022692"/>
    </source>
</evidence>
<gene>
    <name evidence="20" type="primary">NAD2</name>
</gene>
<evidence type="ECO:0000256" key="10">
    <source>
        <dbReference type="ARBA" id="ARBA00022967"/>
    </source>
</evidence>
<feature type="transmembrane region" description="Helical" evidence="18">
    <location>
        <begin position="226"/>
        <end position="248"/>
    </location>
</feature>
<feature type="transmembrane region" description="Helical" evidence="18">
    <location>
        <begin position="84"/>
        <end position="107"/>
    </location>
</feature>
<keyword evidence="11 18" id="KW-0249">Electron transport</keyword>
<feature type="transmembrane region" description="Helical" evidence="18">
    <location>
        <begin position="189"/>
        <end position="214"/>
    </location>
</feature>
<evidence type="ECO:0000256" key="1">
    <source>
        <dbReference type="ARBA" id="ARBA00003257"/>
    </source>
</evidence>
<evidence type="ECO:0000256" key="4">
    <source>
        <dbReference type="ARBA" id="ARBA00012944"/>
    </source>
</evidence>
<keyword evidence="15 18" id="KW-0496">Mitochondrion</keyword>
<comment type="function">
    <text evidence="1">Core subunit of the mitochondrial membrane respiratory chain NADH dehydrogenase (Complex I) that is believed to belong to the minimal assembly required for catalysis. Complex I functions in the transfer of electrons from NADH to the respiratory chain. The immediate electron acceptor for the enzyme is believed to be ubiquinone.</text>
</comment>
<keyword evidence="9 18" id="KW-0999">Mitochondrion inner membrane</keyword>
<keyword evidence="6" id="KW-0813">Transport</keyword>
<keyword evidence="12 18" id="KW-1133">Transmembrane helix</keyword>